<dbReference type="PANTHER" id="PTHR30349:SF77">
    <property type="entry name" value="TYROSINE RECOMBINASE XERC"/>
    <property type="match status" value="1"/>
</dbReference>
<dbReference type="InterPro" id="IPR013762">
    <property type="entry name" value="Integrase-like_cat_sf"/>
</dbReference>
<gene>
    <name evidence="12" type="ORF">IAA66_02535</name>
</gene>
<comment type="subcellular location">
    <subcellularLocation>
        <location evidence="1">Cytoplasm</location>
    </subcellularLocation>
</comment>
<dbReference type="PROSITE" id="PS51898">
    <property type="entry name" value="TYR_RECOMBINASE"/>
    <property type="match status" value="1"/>
</dbReference>
<dbReference type="Gene3D" id="1.10.150.130">
    <property type="match status" value="1"/>
</dbReference>
<dbReference type="SUPFAM" id="SSF56349">
    <property type="entry name" value="DNA breaking-rejoining enzymes"/>
    <property type="match status" value="1"/>
</dbReference>
<dbReference type="GO" id="GO:0003677">
    <property type="term" value="F:DNA binding"/>
    <property type="evidence" value="ECO:0007669"/>
    <property type="project" value="UniProtKB-UniRule"/>
</dbReference>
<keyword evidence="4" id="KW-0159">Chromosome partition</keyword>
<evidence type="ECO:0000256" key="4">
    <source>
        <dbReference type="ARBA" id="ARBA00022829"/>
    </source>
</evidence>
<dbReference type="InterPro" id="IPR011010">
    <property type="entry name" value="DNA_brk_join_enz"/>
</dbReference>
<keyword evidence="5" id="KW-0229">DNA integration</keyword>
<evidence type="ECO:0000256" key="7">
    <source>
        <dbReference type="ARBA" id="ARBA00023172"/>
    </source>
</evidence>
<reference evidence="12" key="2">
    <citation type="journal article" date="2021" name="PeerJ">
        <title>Extensive microbial diversity within the chicken gut microbiome revealed by metagenomics and culture.</title>
        <authorList>
            <person name="Gilroy R."/>
            <person name="Ravi A."/>
            <person name="Getino M."/>
            <person name="Pursley I."/>
            <person name="Horton D.L."/>
            <person name="Alikhan N.F."/>
            <person name="Baker D."/>
            <person name="Gharbi K."/>
            <person name="Hall N."/>
            <person name="Watson M."/>
            <person name="Adriaenssens E.M."/>
            <person name="Foster-Nyarko E."/>
            <person name="Jarju S."/>
            <person name="Secka A."/>
            <person name="Antonio M."/>
            <person name="Oren A."/>
            <person name="Chaudhuri R.R."/>
            <person name="La Ragione R."/>
            <person name="Hildebrand F."/>
            <person name="Pallen M.J."/>
        </authorList>
    </citation>
    <scope>NUCLEOTIDE SEQUENCE</scope>
    <source>
        <strain evidence="12">ChiHile30-977</strain>
    </source>
</reference>
<keyword evidence="3" id="KW-0132">Cell division</keyword>
<evidence type="ECO:0000256" key="9">
    <source>
        <dbReference type="PROSITE-ProRule" id="PRU01248"/>
    </source>
</evidence>
<dbReference type="PANTHER" id="PTHR30349">
    <property type="entry name" value="PHAGE INTEGRASE-RELATED"/>
    <property type="match status" value="1"/>
</dbReference>
<sequence length="363" mass="41482">MPRSVPYARQVSQRQTQRIRERLREMPACVGDFLISMEDQYAALTRLAYLLDLRVFFEYLIAECPRFADKQLTDITLDDIRAVTLADLERYPGYLTLYFRRAHPDCPIENAEAGKMRKLCSLRSFYNYLFEHKYIEGNLAALVALPKLHEKAILRLEPDEVARLLDAAESGEGLGDRQKKYNENTRVRDVAILTLLLGTGIRVSECVGLNREDINFEENAMLITRKGGKEMILYFSDEVASALRAYLAQRETVQPLEGHEDALFLSLQRRRITQRAIENLVKKYAAVAAPLKRRISPHKLRSTYGTALYHETGDIYLVADVLGHSDVNTTRKHYAAMADDSRRRAAQAVRLRDDGPSREGDAQ</sequence>
<dbReference type="InterPro" id="IPR002104">
    <property type="entry name" value="Integrase_catalytic"/>
</dbReference>
<dbReference type="InterPro" id="IPR044068">
    <property type="entry name" value="CB"/>
</dbReference>
<evidence type="ECO:0000256" key="3">
    <source>
        <dbReference type="ARBA" id="ARBA00022618"/>
    </source>
</evidence>
<keyword evidence="8" id="KW-0131">Cell cycle</keyword>
<keyword evidence="2" id="KW-0963">Cytoplasm</keyword>
<dbReference type="GO" id="GO:0051301">
    <property type="term" value="P:cell division"/>
    <property type="evidence" value="ECO:0007669"/>
    <property type="project" value="UniProtKB-KW"/>
</dbReference>
<evidence type="ECO:0000259" key="10">
    <source>
        <dbReference type="PROSITE" id="PS51898"/>
    </source>
</evidence>
<evidence type="ECO:0000256" key="1">
    <source>
        <dbReference type="ARBA" id="ARBA00004496"/>
    </source>
</evidence>
<evidence type="ECO:0000313" key="13">
    <source>
        <dbReference type="Proteomes" id="UP000886819"/>
    </source>
</evidence>
<dbReference type="InterPro" id="IPR010998">
    <property type="entry name" value="Integrase_recombinase_N"/>
</dbReference>
<dbReference type="Proteomes" id="UP000886819">
    <property type="component" value="Unassembled WGS sequence"/>
</dbReference>
<feature type="domain" description="Core-binding (CB)" evidence="11">
    <location>
        <begin position="24"/>
        <end position="130"/>
    </location>
</feature>
<keyword evidence="6 9" id="KW-0238">DNA-binding</keyword>
<name>A0A9D1CIK8_9FIRM</name>
<evidence type="ECO:0000256" key="2">
    <source>
        <dbReference type="ARBA" id="ARBA00022490"/>
    </source>
</evidence>
<protein>
    <submittedName>
        <fullName evidence="12">Tyrosine-type recombinase/integrase</fullName>
    </submittedName>
</protein>
<dbReference type="GO" id="GO:0006310">
    <property type="term" value="P:DNA recombination"/>
    <property type="evidence" value="ECO:0007669"/>
    <property type="project" value="UniProtKB-KW"/>
</dbReference>
<evidence type="ECO:0000259" key="11">
    <source>
        <dbReference type="PROSITE" id="PS51900"/>
    </source>
</evidence>
<feature type="domain" description="Tyr recombinase" evidence="10">
    <location>
        <begin position="151"/>
        <end position="347"/>
    </location>
</feature>
<dbReference type="EMBL" id="DVFI01000034">
    <property type="protein sequence ID" value="HIQ62448.1"/>
    <property type="molecule type" value="Genomic_DNA"/>
</dbReference>
<dbReference type="AlphaFoldDB" id="A0A9D1CIK8"/>
<dbReference type="PROSITE" id="PS51900">
    <property type="entry name" value="CB"/>
    <property type="match status" value="1"/>
</dbReference>
<evidence type="ECO:0000256" key="8">
    <source>
        <dbReference type="ARBA" id="ARBA00023306"/>
    </source>
</evidence>
<dbReference type="GO" id="GO:0015074">
    <property type="term" value="P:DNA integration"/>
    <property type="evidence" value="ECO:0007669"/>
    <property type="project" value="UniProtKB-KW"/>
</dbReference>
<comment type="caution">
    <text evidence="12">The sequence shown here is derived from an EMBL/GenBank/DDBJ whole genome shotgun (WGS) entry which is preliminary data.</text>
</comment>
<accession>A0A9D1CIK8</accession>
<evidence type="ECO:0000313" key="12">
    <source>
        <dbReference type="EMBL" id="HIQ62448.1"/>
    </source>
</evidence>
<dbReference type="Pfam" id="PF00589">
    <property type="entry name" value="Phage_integrase"/>
    <property type="match status" value="1"/>
</dbReference>
<dbReference type="GO" id="GO:0007059">
    <property type="term" value="P:chromosome segregation"/>
    <property type="evidence" value="ECO:0007669"/>
    <property type="project" value="UniProtKB-KW"/>
</dbReference>
<proteinExistence type="predicted"/>
<organism evidence="12 13">
    <name type="scientific">Candidatus Avichristensenella intestinipullorum</name>
    <dbReference type="NCBI Taxonomy" id="2840693"/>
    <lineage>
        <taxon>Bacteria</taxon>
        <taxon>Bacillati</taxon>
        <taxon>Bacillota</taxon>
        <taxon>Clostridia</taxon>
        <taxon>Candidatus Avichristensenella</taxon>
    </lineage>
</organism>
<evidence type="ECO:0000256" key="5">
    <source>
        <dbReference type="ARBA" id="ARBA00022908"/>
    </source>
</evidence>
<keyword evidence="7" id="KW-0233">DNA recombination</keyword>
<dbReference type="InterPro" id="IPR050090">
    <property type="entry name" value="Tyrosine_recombinase_XerCD"/>
</dbReference>
<dbReference type="Gene3D" id="1.10.443.10">
    <property type="entry name" value="Intergrase catalytic core"/>
    <property type="match status" value="1"/>
</dbReference>
<reference evidence="12" key="1">
    <citation type="submission" date="2020-10" db="EMBL/GenBank/DDBJ databases">
        <authorList>
            <person name="Gilroy R."/>
        </authorList>
    </citation>
    <scope>NUCLEOTIDE SEQUENCE</scope>
    <source>
        <strain evidence="12">ChiHile30-977</strain>
    </source>
</reference>
<evidence type="ECO:0000256" key="6">
    <source>
        <dbReference type="ARBA" id="ARBA00023125"/>
    </source>
</evidence>
<dbReference type="GO" id="GO:0005737">
    <property type="term" value="C:cytoplasm"/>
    <property type="evidence" value="ECO:0007669"/>
    <property type="project" value="UniProtKB-SubCell"/>
</dbReference>